<proteinExistence type="predicted"/>
<dbReference type="Pfam" id="PF08357">
    <property type="entry name" value="SEFIR"/>
    <property type="match status" value="1"/>
</dbReference>
<protein>
    <recommendedName>
        <fullName evidence="1">SEFIR domain-containing protein</fullName>
    </recommendedName>
</protein>
<dbReference type="RefSeq" id="WP_095412685.1">
    <property type="nucleotide sequence ID" value="NZ_NQMX01000013.1"/>
</dbReference>
<dbReference type="Gene3D" id="3.40.50.10140">
    <property type="entry name" value="Toll/interleukin-1 receptor homology (TIR) domain"/>
    <property type="match status" value="1"/>
</dbReference>
<evidence type="ECO:0000313" key="3">
    <source>
        <dbReference type="Proteomes" id="UP000273734"/>
    </source>
</evidence>
<dbReference type="InterPro" id="IPR013568">
    <property type="entry name" value="SEFIR_dom"/>
</dbReference>
<name>A0AB74D1I2_9BURK</name>
<dbReference type="EMBL" id="QTNY01000019">
    <property type="protein sequence ID" value="RQP73239.1"/>
    <property type="molecule type" value="Genomic_DNA"/>
</dbReference>
<evidence type="ECO:0000259" key="1">
    <source>
        <dbReference type="PROSITE" id="PS51534"/>
    </source>
</evidence>
<dbReference type="Proteomes" id="UP000273734">
    <property type="component" value="Unassembled WGS sequence"/>
</dbReference>
<accession>A0AB74D1I2</accession>
<reference evidence="2 3" key="1">
    <citation type="submission" date="2018-08" db="EMBL/GenBank/DDBJ databases">
        <title>Comparative analysis of Burkholderia isolates from Puerto Rico.</title>
        <authorList>
            <person name="Hall C."/>
            <person name="Sahl J."/>
            <person name="Wagner D."/>
        </authorList>
    </citation>
    <scope>NUCLEOTIDE SEQUENCE [LARGE SCALE GENOMIC DNA]</scope>
    <source>
        <strain evidence="2 3">Bp8964</strain>
    </source>
</reference>
<dbReference type="InterPro" id="IPR035897">
    <property type="entry name" value="Toll_tir_struct_dom_sf"/>
</dbReference>
<sequence length="491" mass="56183">MLFPQLTAVVAQVIMSNEKPPKLFISYSWTTPMHEQWVLDLAERLRDDNIDVILDKWDLREGNDAHAFMERMVTDSEIKKVAMICDLAYTEKANRRGGGVGTETQIITGEIYAHTSQDKFVAVIAEKDVDGHAVVPAYYKGRIHIDLTDADRYEQEYERLVRWVYDKPLFIKPPLGKTPAFLADTATKTLGNRSAMKRALDQLREGKPTSTAALEDYLSSVSTAFEQLRIVKDQDKEFDEQVVQSIDGFLTTRDEILSVMQTVSRYQATEENLRKIHHFFEGLLSFYSPPSNVSSYNEWDFDNFLFITHELFLHTVALFLDNEQFEQARTLIATEYYVGKSHAFNGESMVSATAFELNIGSLEHRNSRLDLRRLSLRADLLHERCTTGINRFNSIAQADILIFLYIKRTGGYWWPYTSVYLGSGRSPLPLFARASSKKFFGRLRPLLGVDNAEQLGAWIRQLSANNDLPRVRFGHLPLLLLTNVEKLATKE</sequence>
<gene>
    <name evidence="2" type="ORF">DF015_25040</name>
</gene>
<dbReference type="AlphaFoldDB" id="A0AB74D1I2"/>
<dbReference type="PROSITE" id="PS51534">
    <property type="entry name" value="SEFIR"/>
    <property type="match status" value="1"/>
</dbReference>
<organism evidence="2 3">
    <name type="scientific">Burkholderia ubonensis</name>
    <dbReference type="NCBI Taxonomy" id="101571"/>
    <lineage>
        <taxon>Bacteria</taxon>
        <taxon>Pseudomonadati</taxon>
        <taxon>Pseudomonadota</taxon>
        <taxon>Betaproteobacteria</taxon>
        <taxon>Burkholderiales</taxon>
        <taxon>Burkholderiaceae</taxon>
        <taxon>Burkholderia</taxon>
        <taxon>Burkholderia cepacia complex</taxon>
    </lineage>
</organism>
<feature type="domain" description="SEFIR" evidence="1">
    <location>
        <begin position="20"/>
        <end position="156"/>
    </location>
</feature>
<evidence type="ECO:0000313" key="2">
    <source>
        <dbReference type="EMBL" id="RQP73239.1"/>
    </source>
</evidence>
<comment type="caution">
    <text evidence="2">The sequence shown here is derived from an EMBL/GenBank/DDBJ whole genome shotgun (WGS) entry which is preliminary data.</text>
</comment>